<feature type="transmembrane region" description="Helical" evidence="5">
    <location>
        <begin position="288"/>
        <end position="312"/>
    </location>
</feature>
<dbReference type="RefSeq" id="WP_271190239.1">
    <property type="nucleotide sequence ID" value="NZ_BSFP01000122.1"/>
</dbReference>
<feature type="transmembrane region" description="Helical" evidence="5">
    <location>
        <begin position="42"/>
        <end position="64"/>
    </location>
</feature>
<name>A0A9W6NT56_9ACTN</name>
<protein>
    <submittedName>
        <fullName evidence="6">Dicarboxylate transporter/tellurite-resistance protein TehA</fullName>
    </submittedName>
</protein>
<dbReference type="InterPro" id="IPR038665">
    <property type="entry name" value="Voltage-dep_anion_channel_sf"/>
</dbReference>
<dbReference type="InterPro" id="IPR004695">
    <property type="entry name" value="SLAC1/Mae1/Ssu1/TehA"/>
</dbReference>
<feature type="transmembrane region" description="Helical" evidence="5">
    <location>
        <begin position="144"/>
        <end position="164"/>
    </location>
</feature>
<evidence type="ECO:0000313" key="7">
    <source>
        <dbReference type="Proteomes" id="UP001143480"/>
    </source>
</evidence>
<reference evidence="6" key="2">
    <citation type="submission" date="2023-01" db="EMBL/GenBank/DDBJ databases">
        <authorList>
            <person name="Sun Q."/>
            <person name="Evtushenko L."/>
        </authorList>
    </citation>
    <scope>NUCLEOTIDE SEQUENCE</scope>
    <source>
        <strain evidence="6">VKM Ac-1321</strain>
    </source>
</reference>
<feature type="transmembrane region" description="Helical" evidence="5">
    <location>
        <begin position="228"/>
        <end position="249"/>
    </location>
</feature>
<evidence type="ECO:0000256" key="3">
    <source>
        <dbReference type="ARBA" id="ARBA00022989"/>
    </source>
</evidence>
<comment type="subcellular location">
    <subcellularLocation>
        <location evidence="1">Membrane</location>
        <topology evidence="1">Multi-pass membrane protein</topology>
    </subcellularLocation>
</comment>
<comment type="caution">
    <text evidence="6">The sequence shown here is derived from an EMBL/GenBank/DDBJ whole genome shotgun (WGS) entry which is preliminary data.</text>
</comment>
<feature type="transmembrane region" description="Helical" evidence="5">
    <location>
        <begin position="110"/>
        <end position="132"/>
    </location>
</feature>
<dbReference type="EMBL" id="BSFP01000122">
    <property type="protein sequence ID" value="GLL08036.1"/>
    <property type="molecule type" value="Genomic_DNA"/>
</dbReference>
<dbReference type="PANTHER" id="PTHR37955:SF1">
    <property type="entry name" value="DEP DOMAIN-CONTAINING PROTEIN"/>
    <property type="match status" value="1"/>
</dbReference>
<keyword evidence="3 5" id="KW-1133">Transmembrane helix</keyword>
<dbReference type="Proteomes" id="UP001143480">
    <property type="component" value="Unassembled WGS sequence"/>
</dbReference>
<feature type="transmembrane region" description="Helical" evidence="5">
    <location>
        <begin position="261"/>
        <end position="282"/>
    </location>
</feature>
<reference evidence="6" key="1">
    <citation type="journal article" date="2014" name="Int. J. Syst. Evol. Microbiol.">
        <title>Complete genome sequence of Corynebacterium casei LMG S-19264T (=DSM 44701T), isolated from a smear-ripened cheese.</title>
        <authorList>
            <consortium name="US DOE Joint Genome Institute (JGI-PGF)"/>
            <person name="Walter F."/>
            <person name="Albersmeier A."/>
            <person name="Kalinowski J."/>
            <person name="Ruckert C."/>
        </authorList>
    </citation>
    <scope>NUCLEOTIDE SEQUENCE</scope>
    <source>
        <strain evidence="6">VKM Ac-1321</strain>
    </source>
</reference>
<dbReference type="GO" id="GO:0005886">
    <property type="term" value="C:plasma membrane"/>
    <property type="evidence" value="ECO:0007669"/>
    <property type="project" value="TreeGrafter"/>
</dbReference>
<feature type="transmembrane region" description="Helical" evidence="5">
    <location>
        <begin position="84"/>
        <end position="101"/>
    </location>
</feature>
<gene>
    <name evidence="6" type="ORF">GCM10017581_097960</name>
</gene>
<evidence type="ECO:0000256" key="2">
    <source>
        <dbReference type="ARBA" id="ARBA00022692"/>
    </source>
</evidence>
<proteinExistence type="predicted"/>
<keyword evidence="4 5" id="KW-0472">Membrane</keyword>
<accession>A0A9W6NT56</accession>
<dbReference type="Pfam" id="PF03595">
    <property type="entry name" value="SLAC1"/>
    <property type="match status" value="1"/>
</dbReference>
<sequence length="322" mass="34418">MSTRKSEPHVGVTPNLFGIAYGLTGLAGCWGYAALLRLTPAVITDILCASAAMVWLTLVVSYVVQVPRRPGGWPAELADPVLGPFVSLIPIVGMLLAIGLMRHDRAAGQWLFGVFAAVTIGLAGWLAGQWILGGLDFDRLHHGYVLPTVAGGFIVTVGAALAGWSGPARMCFGLGLVSWLVLEPMILARLYFRPPPPPPLQPTLAIGVGPPALAGLAYLAITHGKVDAVTFGFAGYTLLGALVQLRLIGLYRHLHFSSGSWAFAFPYAAVATFALHWITYAHPPGYRIWAWVVILAITAFVAVLAIETTAALTRHRFLPQLR</sequence>
<dbReference type="AlphaFoldDB" id="A0A9W6NT56"/>
<keyword evidence="7" id="KW-1185">Reference proteome</keyword>
<evidence type="ECO:0000256" key="4">
    <source>
        <dbReference type="ARBA" id="ARBA00023136"/>
    </source>
</evidence>
<organism evidence="6 7">
    <name type="scientific">Dactylosporangium matsuzakiense</name>
    <dbReference type="NCBI Taxonomy" id="53360"/>
    <lineage>
        <taxon>Bacteria</taxon>
        <taxon>Bacillati</taxon>
        <taxon>Actinomycetota</taxon>
        <taxon>Actinomycetes</taxon>
        <taxon>Micromonosporales</taxon>
        <taxon>Micromonosporaceae</taxon>
        <taxon>Dactylosporangium</taxon>
    </lineage>
</organism>
<keyword evidence="2 5" id="KW-0812">Transmembrane</keyword>
<dbReference type="PANTHER" id="PTHR37955">
    <property type="entry name" value="TELLURITE RESISTANCE PROTEIN TEHA"/>
    <property type="match status" value="1"/>
</dbReference>
<dbReference type="Gene3D" id="1.50.10.150">
    <property type="entry name" value="Voltage-dependent anion channel"/>
    <property type="match status" value="1"/>
</dbReference>
<evidence type="ECO:0000256" key="5">
    <source>
        <dbReference type="SAM" id="Phobius"/>
    </source>
</evidence>
<dbReference type="PROSITE" id="PS51257">
    <property type="entry name" value="PROKAR_LIPOPROTEIN"/>
    <property type="match status" value="1"/>
</dbReference>
<feature type="transmembrane region" description="Helical" evidence="5">
    <location>
        <begin position="171"/>
        <end position="192"/>
    </location>
</feature>
<feature type="transmembrane region" description="Helical" evidence="5">
    <location>
        <begin position="16"/>
        <end position="35"/>
    </location>
</feature>
<dbReference type="InterPro" id="IPR052951">
    <property type="entry name" value="Tellurite_res_ion_channel"/>
</dbReference>
<evidence type="ECO:0000256" key="1">
    <source>
        <dbReference type="ARBA" id="ARBA00004141"/>
    </source>
</evidence>
<evidence type="ECO:0000313" key="6">
    <source>
        <dbReference type="EMBL" id="GLL08036.1"/>
    </source>
</evidence>
<dbReference type="GO" id="GO:0046583">
    <property type="term" value="F:monoatomic cation efflux transmembrane transporter activity"/>
    <property type="evidence" value="ECO:0007669"/>
    <property type="project" value="TreeGrafter"/>
</dbReference>